<feature type="region of interest" description="Disordered" evidence="3">
    <location>
        <begin position="56"/>
        <end position="98"/>
    </location>
</feature>
<evidence type="ECO:0000256" key="3">
    <source>
        <dbReference type="SAM" id="MobiDB-lite"/>
    </source>
</evidence>
<dbReference type="SUPFAM" id="SSF100920">
    <property type="entry name" value="Heat shock protein 70kD (HSP70), peptide-binding domain"/>
    <property type="match status" value="1"/>
</dbReference>
<evidence type="ECO:0008006" key="5">
    <source>
        <dbReference type="Google" id="ProtNLM"/>
    </source>
</evidence>
<dbReference type="Gene3D" id="1.20.1270.10">
    <property type="match status" value="1"/>
</dbReference>
<dbReference type="EMBL" id="UINC01052647">
    <property type="protein sequence ID" value="SVB68213.1"/>
    <property type="molecule type" value="Genomic_DNA"/>
</dbReference>
<dbReference type="AlphaFoldDB" id="A0A382G0X5"/>
<gene>
    <name evidence="4" type="ORF">METZ01_LOCUS221067</name>
</gene>
<reference evidence="4" key="1">
    <citation type="submission" date="2018-05" db="EMBL/GenBank/DDBJ databases">
        <authorList>
            <person name="Lanie J.A."/>
            <person name="Ng W.-L."/>
            <person name="Kazmierczak K.M."/>
            <person name="Andrzejewski T.M."/>
            <person name="Davidsen T.M."/>
            <person name="Wayne K.J."/>
            <person name="Tettelin H."/>
            <person name="Glass J.I."/>
            <person name="Rusch D."/>
            <person name="Podicherti R."/>
            <person name="Tsui H.-C.T."/>
            <person name="Winkler M.E."/>
        </authorList>
    </citation>
    <scope>NUCLEOTIDE SEQUENCE</scope>
</reference>
<evidence type="ECO:0000256" key="1">
    <source>
        <dbReference type="ARBA" id="ARBA00022741"/>
    </source>
</evidence>
<dbReference type="PANTHER" id="PTHR19375">
    <property type="entry name" value="HEAT SHOCK PROTEIN 70KDA"/>
    <property type="match status" value="1"/>
</dbReference>
<dbReference type="InterPro" id="IPR029047">
    <property type="entry name" value="HSP70_peptide-bd_sf"/>
</dbReference>
<dbReference type="InterPro" id="IPR013126">
    <property type="entry name" value="Hsp_70_fam"/>
</dbReference>
<protein>
    <recommendedName>
        <fullName evidence="5">Molecular chaperone DnaK</fullName>
    </recommendedName>
</protein>
<feature type="region of interest" description="Disordered" evidence="3">
    <location>
        <begin position="133"/>
        <end position="188"/>
    </location>
</feature>
<dbReference type="Pfam" id="PF00012">
    <property type="entry name" value="HSP70"/>
    <property type="match status" value="1"/>
</dbReference>
<dbReference type="SUPFAM" id="SSF100934">
    <property type="entry name" value="Heat shock protein 70kD (HSP70), C-terminal subdomain"/>
    <property type="match status" value="1"/>
</dbReference>
<evidence type="ECO:0000313" key="4">
    <source>
        <dbReference type="EMBL" id="SVB68213.1"/>
    </source>
</evidence>
<organism evidence="4">
    <name type="scientific">marine metagenome</name>
    <dbReference type="NCBI Taxonomy" id="408172"/>
    <lineage>
        <taxon>unclassified sequences</taxon>
        <taxon>metagenomes</taxon>
        <taxon>ecological metagenomes</taxon>
    </lineage>
</organism>
<feature type="compositionally biased region" description="Basic and acidic residues" evidence="3">
    <location>
        <begin position="56"/>
        <end position="70"/>
    </location>
</feature>
<keyword evidence="2" id="KW-0067">ATP-binding</keyword>
<feature type="compositionally biased region" description="Basic and acidic residues" evidence="3">
    <location>
        <begin position="81"/>
        <end position="98"/>
    </location>
</feature>
<feature type="compositionally biased region" description="Basic and acidic residues" evidence="3">
    <location>
        <begin position="176"/>
        <end position="188"/>
    </location>
</feature>
<name>A0A382G0X5_9ZZZZ</name>
<accession>A0A382G0X5</accession>
<sequence length="188" mass="20740">APRGVPQIEVTFDIDANGIVSVSAKDKGTGKEQKIQIQASGGLSDEEIKNMVKDAEANKEADKKKRETVDARNQADTIIHTTEKNLKEHGSKISETDKKAIETGIADLRNALKGTNTEEVKKKTQSLVQSSMKLGEAIYKSQQKDSGKKGPQQNKSTKNESQNKENVVDADFEEVKEDKNDKDKEKRA</sequence>
<dbReference type="FunFam" id="1.20.1270.10:FF:000001">
    <property type="entry name" value="Molecular chaperone DnaK"/>
    <property type="match status" value="1"/>
</dbReference>
<dbReference type="GO" id="GO:0005524">
    <property type="term" value="F:ATP binding"/>
    <property type="evidence" value="ECO:0007669"/>
    <property type="project" value="UniProtKB-KW"/>
</dbReference>
<proteinExistence type="predicted"/>
<dbReference type="InterPro" id="IPR029048">
    <property type="entry name" value="HSP70_C_sf"/>
</dbReference>
<feature type="non-terminal residue" evidence="4">
    <location>
        <position position="1"/>
    </location>
</feature>
<evidence type="ECO:0000256" key="2">
    <source>
        <dbReference type="ARBA" id="ARBA00022840"/>
    </source>
</evidence>
<dbReference type="GO" id="GO:0140662">
    <property type="term" value="F:ATP-dependent protein folding chaperone"/>
    <property type="evidence" value="ECO:0007669"/>
    <property type="project" value="InterPro"/>
</dbReference>
<feature type="compositionally biased region" description="Basic and acidic residues" evidence="3">
    <location>
        <begin position="157"/>
        <end position="167"/>
    </location>
</feature>
<keyword evidence="1" id="KW-0547">Nucleotide-binding</keyword>
<dbReference type="Gene3D" id="2.60.34.10">
    <property type="entry name" value="Substrate Binding Domain Of DNAk, Chain A, domain 1"/>
    <property type="match status" value="1"/>
</dbReference>